<comment type="caution">
    <text evidence="7">The sequence shown here is derived from an EMBL/GenBank/DDBJ whole genome shotgun (WGS) entry which is preliminary data.</text>
</comment>
<evidence type="ECO:0000313" key="8">
    <source>
        <dbReference type="Proteomes" id="UP000789595"/>
    </source>
</evidence>
<organism evidence="7 8">
    <name type="scientific">Pelagomonas calceolata</name>
    <dbReference type="NCBI Taxonomy" id="35677"/>
    <lineage>
        <taxon>Eukaryota</taxon>
        <taxon>Sar</taxon>
        <taxon>Stramenopiles</taxon>
        <taxon>Ochrophyta</taxon>
        <taxon>Pelagophyceae</taxon>
        <taxon>Pelagomonadales</taxon>
        <taxon>Pelagomonadaceae</taxon>
        <taxon>Pelagomonas</taxon>
    </lineage>
</organism>
<evidence type="ECO:0000256" key="4">
    <source>
        <dbReference type="ARBA" id="ARBA00023069"/>
    </source>
</evidence>
<dbReference type="InterPro" id="IPR042541">
    <property type="entry name" value="BART_sf"/>
</dbReference>
<dbReference type="Pfam" id="PF11527">
    <property type="entry name" value="ARL2_Bind_BART"/>
    <property type="match status" value="1"/>
</dbReference>
<sequence length="148" mass="16774">MESKDDARDRGGDLPLMAEVARYFKDQAFMCAKDEGLEVVFDDFVNEHAAAFANDAETREEGHSFEFTELHGEYLRLFEKATERVLEVAGGTREQFAAECRAALRGGARPDGERWFLDACLAALDYEAFYETMARCGRKRRKSPAETK</sequence>
<name>A0A8J2SDJ7_9STRA</name>
<evidence type="ECO:0000313" key="7">
    <source>
        <dbReference type="EMBL" id="CAH0368436.1"/>
    </source>
</evidence>
<dbReference type="OrthoDB" id="194107at2759"/>
<dbReference type="AlphaFoldDB" id="A0A8J2SDJ7"/>
<dbReference type="GO" id="GO:0005737">
    <property type="term" value="C:cytoplasm"/>
    <property type="evidence" value="ECO:0007669"/>
    <property type="project" value="UniProtKB-SubCell"/>
</dbReference>
<evidence type="ECO:0000256" key="1">
    <source>
        <dbReference type="ARBA" id="ARBA00004138"/>
    </source>
</evidence>
<reference evidence="7" key="1">
    <citation type="submission" date="2021-11" db="EMBL/GenBank/DDBJ databases">
        <authorList>
            <consortium name="Genoscope - CEA"/>
            <person name="William W."/>
        </authorList>
    </citation>
    <scope>NUCLEOTIDE SEQUENCE</scope>
</reference>
<dbReference type="Proteomes" id="UP000789595">
    <property type="component" value="Unassembled WGS sequence"/>
</dbReference>
<accession>A0A8J2SDJ7</accession>
<keyword evidence="5" id="KW-0966">Cell projection</keyword>
<keyword evidence="4" id="KW-0969">Cilium</keyword>
<evidence type="ECO:0000256" key="2">
    <source>
        <dbReference type="ARBA" id="ARBA00004496"/>
    </source>
</evidence>
<proteinExistence type="predicted"/>
<dbReference type="GO" id="GO:0005929">
    <property type="term" value="C:cilium"/>
    <property type="evidence" value="ECO:0007669"/>
    <property type="project" value="UniProtKB-SubCell"/>
</dbReference>
<evidence type="ECO:0000256" key="5">
    <source>
        <dbReference type="ARBA" id="ARBA00023273"/>
    </source>
</evidence>
<evidence type="ECO:0000259" key="6">
    <source>
        <dbReference type="Pfam" id="PF11527"/>
    </source>
</evidence>
<dbReference type="Gene3D" id="1.20.1520.10">
    <property type="entry name" value="ADP-ribosylation factor-like 2-binding protein, domain"/>
    <property type="match status" value="1"/>
</dbReference>
<keyword evidence="8" id="KW-1185">Reference proteome</keyword>
<dbReference type="EMBL" id="CAKKNE010000002">
    <property type="protein sequence ID" value="CAH0368436.1"/>
    <property type="molecule type" value="Genomic_DNA"/>
</dbReference>
<keyword evidence="3" id="KW-0963">Cytoplasm</keyword>
<gene>
    <name evidence="7" type="ORF">PECAL_2P15020</name>
</gene>
<feature type="domain" description="BART" evidence="6">
    <location>
        <begin position="38"/>
        <end position="135"/>
    </location>
</feature>
<protein>
    <recommendedName>
        <fullName evidence="6">BART domain-containing protein</fullName>
    </recommendedName>
</protein>
<dbReference type="InterPro" id="IPR023379">
    <property type="entry name" value="BART_dom"/>
</dbReference>
<comment type="subcellular location">
    <subcellularLocation>
        <location evidence="1">Cell projection</location>
        <location evidence="1">Cilium</location>
    </subcellularLocation>
    <subcellularLocation>
        <location evidence="2">Cytoplasm</location>
    </subcellularLocation>
</comment>
<evidence type="ECO:0000256" key="3">
    <source>
        <dbReference type="ARBA" id="ARBA00022490"/>
    </source>
</evidence>